<dbReference type="AlphaFoldDB" id="A0A6N2XLI9"/>
<protein>
    <submittedName>
        <fullName evidence="1">Uncharacterized protein</fullName>
    </submittedName>
</protein>
<evidence type="ECO:0000313" key="1">
    <source>
        <dbReference type="EMBL" id="VYT54148.1"/>
    </source>
</evidence>
<name>A0A6N2XLI9_9BACE</name>
<dbReference type="EMBL" id="CACRSU010000051">
    <property type="protein sequence ID" value="VYT54148.1"/>
    <property type="molecule type" value="Genomic_DNA"/>
</dbReference>
<sequence>MVNFLTAVLVFVVGTYTVRLIDYCYNNYIIR</sequence>
<organism evidence="1">
    <name type="scientific">Bacteroides intestinalis</name>
    <dbReference type="NCBI Taxonomy" id="329854"/>
    <lineage>
        <taxon>Bacteria</taxon>
        <taxon>Pseudomonadati</taxon>
        <taxon>Bacteroidota</taxon>
        <taxon>Bacteroidia</taxon>
        <taxon>Bacteroidales</taxon>
        <taxon>Bacteroidaceae</taxon>
        <taxon>Bacteroides</taxon>
    </lineage>
</organism>
<proteinExistence type="predicted"/>
<accession>A0A6N2XLI9</accession>
<gene>
    <name evidence="1" type="ORF">BILFYP9_05010</name>
</gene>
<reference evidence="1" key="1">
    <citation type="submission" date="2019-11" db="EMBL/GenBank/DDBJ databases">
        <authorList>
            <person name="Feng L."/>
        </authorList>
    </citation>
    <scope>NUCLEOTIDE SEQUENCE</scope>
    <source>
        <strain evidence="1">BintestinalisLFYP9</strain>
    </source>
</reference>